<feature type="signal peptide" evidence="2">
    <location>
        <begin position="1"/>
        <end position="19"/>
    </location>
</feature>
<reference evidence="3" key="1">
    <citation type="journal article" date="2022" name="bioRxiv">
        <title>Genomics of Preaxostyla Flagellates Illuminates Evolutionary Transitions and the Path Towards Mitochondrial Loss.</title>
        <authorList>
            <person name="Novak L.V.F."/>
            <person name="Treitli S.C."/>
            <person name="Pyrih J."/>
            <person name="Halakuc P."/>
            <person name="Pipaliya S.V."/>
            <person name="Vacek V."/>
            <person name="Brzon O."/>
            <person name="Soukal P."/>
            <person name="Eme L."/>
            <person name="Dacks J.B."/>
            <person name="Karnkowska A."/>
            <person name="Elias M."/>
            <person name="Hampl V."/>
        </authorList>
    </citation>
    <scope>NUCLEOTIDE SEQUENCE</scope>
    <source>
        <strain evidence="3">RCP-MX</strain>
    </source>
</reference>
<name>A0ABQ8U2A6_9EUKA</name>
<protein>
    <submittedName>
        <fullName evidence="3">Uncharacterized protein</fullName>
    </submittedName>
</protein>
<accession>A0ABQ8U2A6</accession>
<sequence>MVEALAAACLLNLVAHLRARLPRAGAAAVAARLCPGDGGRLSGDELPVPHGARHPLRRGPPVEPGGAGSAWALHEALRQHGARHHTLRALGALGLLPDCRAAFGTAGT</sequence>
<gene>
    <name evidence="3" type="ORF">PAPYR_12198</name>
</gene>
<keyword evidence="4" id="KW-1185">Reference proteome</keyword>
<evidence type="ECO:0000313" key="3">
    <source>
        <dbReference type="EMBL" id="KAJ4453342.1"/>
    </source>
</evidence>
<dbReference type="Proteomes" id="UP001141327">
    <property type="component" value="Unassembled WGS sequence"/>
</dbReference>
<feature type="region of interest" description="Disordered" evidence="1">
    <location>
        <begin position="42"/>
        <end position="69"/>
    </location>
</feature>
<evidence type="ECO:0000256" key="2">
    <source>
        <dbReference type="SAM" id="SignalP"/>
    </source>
</evidence>
<proteinExistence type="predicted"/>
<organism evidence="3 4">
    <name type="scientific">Paratrimastix pyriformis</name>
    <dbReference type="NCBI Taxonomy" id="342808"/>
    <lineage>
        <taxon>Eukaryota</taxon>
        <taxon>Metamonada</taxon>
        <taxon>Preaxostyla</taxon>
        <taxon>Paratrimastigidae</taxon>
        <taxon>Paratrimastix</taxon>
    </lineage>
</organism>
<evidence type="ECO:0000313" key="4">
    <source>
        <dbReference type="Proteomes" id="UP001141327"/>
    </source>
</evidence>
<feature type="chain" id="PRO_5047363119" evidence="2">
    <location>
        <begin position="20"/>
        <end position="108"/>
    </location>
</feature>
<comment type="caution">
    <text evidence="3">The sequence shown here is derived from an EMBL/GenBank/DDBJ whole genome shotgun (WGS) entry which is preliminary data.</text>
</comment>
<keyword evidence="2" id="KW-0732">Signal</keyword>
<dbReference type="EMBL" id="JAPMOS010000276">
    <property type="protein sequence ID" value="KAJ4453342.1"/>
    <property type="molecule type" value="Genomic_DNA"/>
</dbReference>
<evidence type="ECO:0000256" key="1">
    <source>
        <dbReference type="SAM" id="MobiDB-lite"/>
    </source>
</evidence>